<evidence type="ECO:0000256" key="9">
    <source>
        <dbReference type="ARBA" id="ARBA00023002"/>
    </source>
</evidence>
<evidence type="ECO:0000256" key="1">
    <source>
        <dbReference type="ARBA" id="ARBA00001971"/>
    </source>
</evidence>
<dbReference type="Proteomes" id="UP000297245">
    <property type="component" value="Unassembled WGS sequence"/>
</dbReference>
<evidence type="ECO:0000256" key="7">
    <source>
        <dbReference type="ARBA" id="ARBA00022723"/>
    </source>
</evidence>
<evidence type="ECO:0000256" key="12">
    <source>
        <dbReference type="ARBA" id="ARBA00023136"/>
    </source>
</evidence>
<protein>
    <submittedName>
        <fullName evidence="17">Cytochrome P450</fullName>
    </submittedName>
</protein>
<dbReference type="GO" id="GO:0016705">
    <property type="term" value="F:oxidoreductase activity, acting on paired donors, with incorporation or reduction of molecular oxygen"/>
    <property type="evidence" value="ECO:0007669"/>
    <property type="project" value="InterPro"/>
</dbReference>
<keyword evidence="12" id="KW-0472">Membrane</keyword>
<dbReference type="GO" id="GO:0005506">
    <property type="term" value="F:iron ion binding"/>
    <property type="evidence" value="ECO:0007669"/>
    <property type="project" value="InterPro"/>
</dbReference>
<evidence type="ECO:0000313" key="17">
    <source>
        <dbReference type="EMBL" id="THV01069.1"/>
    </source>
</evidence>
<evidence type="ECO:0000256" key="16">
    <source>
        <dbReference type="SAM" id="SignalP"/>
    </source>
</evidence>
<evidence type="ECO:0000256" key="10">
    <source>
        <dbReference type="ARBA" id="ARBA00023004"/>
    </source>
</evidence>
<comment type="subcellular location">
    <subcellularLocation>
        <location evidence="2">Membrane</location>
        <topology evidence="2">Single-pass membrane protein</topology>
    </subcellularLocation>
</comment>
<dbReference type="InterPro" id="IPR017972">
    <property type="entry name" value="Cyt_P450_CS"/>
</dbReference>
<evidence type="ECO:0000256" key="11">
    <source>
        <dbReference type="ARBA" id="ARBA00023033"/>
    </source>
</evidence>
<dbReference type="OrthoDB" id="1103324at2759"/>
<dbReference type="PROSITE" id="PS00086">
    <property type="entry name" value="CYTOCHROME_P450"/>
    <property type="match status" value="1"/>
</dbReference>
<keyword evidence="7 14" id="KW-0479">Metal-binding</keyword>
<evidence type="ECO:0000256" key="5">
    <source>
        <dbReference type="ARBA" id="ARBA00022617"/>
    </source>
</evidence>
<comment type="pathway">
    <text evidence="3">Secondary metabolite biosynthesis.</text>
</comment>
<name>A0A4S8MFW9_DENBC</name>
<evidence type="ECO:0000256" key="13">
    <source>
        <dbReference type="ARBA" id="ARBA00023180"/>
    </source>
</evidence>
<dbReference type="PRINTS" id="PR00463">
    <property type="entry name" value="EP450I"/>
</dbReference>
<keyword evidence="18" id="KW-1185">Reference proteome</keyword>
<organism evidence="17 18">
    <name type="scientific">Dendrothele bispora (strain CBS 962.96)</name>
    <dbReference type="NCBI Taxonomy" id="1314807"/>
    <lineage>
        <taxon>Eukaryota</taxon>
        <taxon>Fungi</taxon>
        <taxon>Dikarya</taxon>
        <taxon>Basidiomycota</taxon>
        <taxon>Agaricomycotina</taxon>
        <taxon>Agaricomycetes</taxon>
        <taxon>Agaricomycetidae</taxon>
        <taxon>Agaricales</taxon>
        <taxon>Agaricales incertae sedis</taxon>
        <taxon>Dendrothele</taxon>
    </lineage>
</organism>
<evidence type="ECO:0000256" key="15">
    <source>
        <dbReference type="RuleBase" id="RU000461"/>
    </source>
</evidence>
<dbReference type="PANTHER" id="PTHR46300:SF2">
    <property type="entry name" value="CYTOCHROME P450 MONOOXYGENASE ALNH-RELATED"/>
    <property type="match status" value="1"/>
</dbReference>
<feature type="binding site" description="axial binding residue" evidence="14">
    <location>
        <position position="435"/>
    </location>
    <ligand>
        <name>heme</name>
        <dbReference type="ChEBI" id="CHEBI:30413"/>
    </ligand>
    <ligandPart>
        <name>Fe</name>
        <dbReference type="ChEBI" id="CHEBI:18248"/>
    </ligandPart>
</feature>
<dbReference type="SUPFAM" id="SSF48264">
    <property type="entry name" value="Cytochrome P450"/>
    <property type="match status" value="1"/>
</dbReference>
<evidence type="ECO:0000256" key="4">
    <source>
        <dbReference type="ARBA" id="ARBA00010617"/>
    </source>
</evidence>
<dbReference type="Pfam" id="PF00067">
    <property type="entry name" value="p450"/>
    <property type="match status" value="1"/>
</dbReference>
<keyword evidence="10 14" id="KW-0408">Iron</keyword>
<evidence type="ECO:0000256" key="8">
    <source>
        <dbReference type="ARBA" id="ARBA00022989"/>
    </source>
</evidence>
<dbReference type="EMBL" id="ML179095">
    <property type="protein sequence ID" value="THV01069.1"/>
    <property type="molecule type" value="Genomic_DNA"/>
</dbReference>
<evidence type="ECO:0000256" key="6">
    <source>
        <dbReference type="ARBA" id="ARBA00022692"/>
    </source>
</evidence>
<dbReference type="InterPro" id="IPR050364">
    <property type="entry name" value="Cytochrome_P450_fung"/>
</dbReference>
<keyword evidence="5 14" id="KW-0349">Heme</keyword>
<keyword evidence="9 15" id="KW-0560">Oxidoreductase</keyword>
<dbReference type="AlphaFoldDB" id="A0A4S8MFW9"/>
<dbReference type="GO" id="GO:0016020">
    <property type="term" value="C:membrane"/>
    <property type="evidence" value="ECO:0007669"/>
    <property type="project" value="UniProtKB-SubCell"/>
</dbReference>
<keyword evidence="13" id="KW-0325">Glycoprotein</keyword>
<comment type="similarity">
    <text evidence="4 15">Belongs to the cytochrome P450 family.</text>
</comment>
<keyword evidence="16" id="KW-0732">Signal</keyword>
<comment type="cofactor">
    <cofactor evidence="1 14">
        <name>heme</name>
        <dbReference type="ChEBI" id="CHEBI:30413"/>
    </cofactor>
</comment>
<evidence type="ECO:0000256" key="2">
    <source>
        <dbReference type="ARBA" id="ARBA00004167"/>
    </source>
</evidence>
<accession>A0A4S8MFW9</accession>
<dbReference type="CDD" id="cd11065">
    <property type="entry name" value="CYP64-like"/>
    <property type="match status" value="1"/>
</dbReference>
<keyword evidence="11 15" id="KW-0503">Monooxygenase</keyword>
<proteinExistence type="inferred from homology"/>
<gene>
    <name evidence="17" type="ORF">K435DRAFT_776253</name>
</gene>
<dbReference type="InterPro" id="IPR001128">
    <property type="entry name" value="Cyt_P450"/>
</dbReference>
<sequence>MWLTTFLCLLLVLLLFKLAKIGRRGPTLPPGPPTVPLLGNLNIFPKDFAFFKLTEWAREYGDLYSLKLGPETAVVVTSMKAIKELMDQQSGLTCDRPKHYMSDVMYKQLYAASMRYNENWRLLRKSMHSILTPNGAVEHQPIQAAESTQLIYDLLHSPDDLFTHLRRYSTSVITSIVFGKRFPQYDCPEVEAIFKSVDASAVIFEPGAHPPVDQLPFLNYIPERWASWKRKAKWGNRLARRINFHLLGLCEERIQRGEENGCFLEGVIENQEKYGLTRKMIGYLGGVLLDGGAHTTSAFLQSMILCLIAFPEAQKRAHEELDRVIGEDRALRLEDFDNLPYCQALINETHRFRPVAPHGVPHAVLKEARYRDYVLPQGTVIFVNAWGIYHDPDVYEDPEIFNPGRYLQNEFGTKPGVDVSYFRNNIIFGSGRRMCPGMHVANTSLALNVMNLLWAFEFSPAVDPKTGKLLPVDIFNYEKGPFYAPAPFSCTIKPRSSARSQIIEAEYASARVVFEKFESVAKELEVVDETY</sequence>
<keyword evidence="8" id="KW-1133">Transmembrane helix</keyword>
<dbReference type="GO" id="GO:0004497">
    <property type="term" value="F:monooxygenase activity"/>
    <property type="evidence" value="ECO:0007669"/>
    <property type="project" value="UniProtKB-KW"/>
</dbReference>
<dbReference type="PANTHER" id="PTHR46300">
    <property type="entry name" value="P450, PUTATIVE (EUROFUNG)-RELATED-RELATED"/>
    <property type="match status" value="1"/>
</dbReference>
<dbReference type="GO" id="GO:0020037">
    <property type="term" value="F:heme binding"/>
    <property type="evidence" value="ECO:0007669"/>
    <property type="project" value="InterPro"/>
</dbReference>
<feature type="chain" id="PRO_5020339527" evidence="16">
    <location>
        <begin position="20"/>
        <end position="531"/>
    </location>
</feature>
<reference evidence="17 18" key="1">
    <citation type="journal article" date="2019" name="Nat. Ecol. Evol.">
        <title>Megaphylogeny resolves global patterns of mushroom evolution.</title>
        <authorList>
            <person name="Varga T."/>
            <person name="Krizsan K."/>
            <person name="Foldi C."/>
            <person name="Dima B."/>
            <person name="Sanchez-Garcia M."/>
            <person name="Sanchez-Ramirez S."/>
            <person name="Szollosi G.J."/>
            <person name="Szarkandi J.G."/>
            <person name="Papp V."/>
            <person name="Albert L."/>
            <person name="Andreopoulos W."/>
            <person name="Angelini C."/>
            <person name="Antonin V."/>
            <person name="Barry K.W."/>
            <person name="Bougher N.L."/>
            <person name="Buchanan P."/>
            <person name="Buyck B."/>
            <person name="Bense V."/>
            <person name="Catcheside P."/>
            <person name="Chovatia M."/>
            <person name="Cooper J."/>
            <person name="Damon W."/>
            <person name="Desjardin D."/>
            <person name="Finy P."/>
            <person name="Geml J."/>
            <person name="Haridas S."/>
            <person name="Hughes K."/>
            <person name="Justo A."/>
            <person name="Karasinski D."/>
            <person name="Kautmanova I."/>
            <person name="Kiss B."/>
            <person name="Kocsube S."/>
            <person name="Kotiranta H."/>
            <person name="LaButti K.M."/>
            <person name="Lechner B.E."/>
            <person name="Liimatainen K."/>
            <person name="Lipzen A."/>
            <person name="Lukacs Z."/>
            <person name="Mihaltcheva S."/>
            <person name="Morgado L.N."/>
            <person name="Niskanen T."/>
            <person name="Noordeloos M.E."/>
            <person name="Ohm R.A."/>
            <person name="Ortiz-Santana B."/>
            <person name="Ovrebo C."/>
            <person name="Racz N."/>
            <person name="Riley R."/>
            <person name="Savchenko A."/>
            <person name="Shiryaev A."/>
            <person name="Soop K."/>
            <person name="Spirin V."/>
            <person name="Szebenyi C."/>
            <person name="Tomsovsky M."/>
            <person name="Tulloss R.E."/>
            <person name="Uehling J."/>
            <person name="Grigoriev I.V."/>
            <person name="Vagvolgyi C."/>
            <person name="Papp T."/>
            <person name="Martin F.M."/>
            <person name="Miettinen O."/>
            <person name="Hibbett D.S."/>
            <person name="Nagy L.G."/>
        </authorList>
    </citation>
    <scope>NUCLEOTIDE SEQUENCE [LARGE SCALE GENOMIC DNA]</scope>
    <source>
        <strain evidence="17 18">CBS 962.96</strain>
    </source>
</reference>
<dbReference type="PRINTS" id="PR00385">
    <property type="entry name" value="P450"/>
</dbReference>
<dbReference type="Gene3D" id="1.10.630.10">
    <property type="entry name" value="Cytochrome P450"/>
    <property type="match status" value="1"/>
</dbReference>
<evidence type="ECO:0000256" key="3">
    <source>
        <dbReference type="ARBA" id="ARBA00005179"/>
    </source>
</evidence>
<dbReference type="InterPro" id="IPR036396">
    <property type="entry name" value="Cyt_P450_sf"/>
</dbReference>
<evidence type="ECO:0000313" key="18">
    <source>
        <dbReference type="Proteomes" id="UP000297245"/>
    </source>
</evidence>
<evidence type="ECO:0000256" key="14">
    <source>
        <dbReference type="PIRSR" id="PIRSR602401-1"/>
    </source>
</evidence>
<keyword evidence="6" id="KW-0812">Transmembrane</keyword>
<feature type="signal peptide" evidence="16">
    <location>
        <begin position="1"/>
        <end position="19"/>
    </location>
</feature>
<dbReference type="InterPro" id="IPR002401">
    <property type="entry name" value="Cyt_P450_E_grp-I"/>
</dbReference>